<proteinExistence type="predicted"/>
<dbReference type="Proteomes" id="UP000593572">
    <property type="component" value="Unassembled WGS sequence"/>
</dbReference>
<dbReference type="EMBL" id="JABEZX010000012">
    <property type="protein sequence ID" value="MBA0571791.1"/>
    <property type="molecule type" value="Genomic_DNA"/>
</dbReference>
<gene>
    <name evidence="1" type="ORF">Golob_002165</name>
</gene>
<sequence length="91" mass="10232">MEANLVGLSITDGENETWQVDIGGRSCVLELDRNREIEGGPWTFNNHFLLRRFLAPLKVFAALAEAQQKMPLRTTSLIFAAFTEKNAAKDH</sequence>
<protein>
    <submittedName>
        <fullName evidence="1">Uncharacterized protein</fullName>
    </submittedName>
</protein>
<keyword evidence="2" id="KW-1185">Reference proteome</keyword>
<name>A0A7J8N4A4_9ROSI</name>
<reference evidence="1 2" key="1">
    <citation type="journal article" date="2019" name="Genome Biol. Evol.">
        <title>Insights into the evolution of the New World diploid cottons (Gossypium, subgenus Houzingenia) based on genome sequencing.</title>
        <authorList>
            <person name="Grover C.E."/>
            <person name="Arick M.A. 2nd"/>
            <person name="Thrash A."/>
            <person name="Conover J.L."/>
            <person name="Sanders W.S."/>
            <person name="Peterson D.G."/>
            <person name="Frelichowski J.E."/>
            <person name="Scheffler J.A."/>
            <person name="Scheffler B.E."/>
            <person name="Wendel J.F."/>
        </authorList>
    </citation>
    <scope>NUCLEOTIDE SEQUENCE [LARGE SCALE GENOMIC DNA]</scope>
    <source>
        <strain evidence="1">157</strain>
        <tissue evidence="1">Leaf</tissue>
    </source>
</reference>
<dbReference type="AlphaFoldDB" id="A0A7J8N4A4"/>
<accession>A0A7J8N4A4</accession>
<evidence type="ECO:0000313" key="2">
    <source>
        <dbReference type="Proteomes" id="UP000593572"/>
    </source>
</evidence>
<feature type="non-terminal residue" evidence="1">
    <location>
        <position position="1"/>
    </location>
</feature>
<evidence type="ECO:0000313" key="1">
    <source>
        <dbReference type="EMBL" id="MBA0571791.1"/>
    </source>
</evidence>
<comment type="caution">
    <text evidence="1">The sequence shown here is derived from an EMBL/GenBank/DDBJ whole genome shotgun (WGS) entry which is preliminary data.</text>
</comment>
<organism evidence="1 2">
    <name type="scientific">Gossypium lobatum</name>
    <dbReference type="NCBI Taxonomy" id="34289"/>
    <lineage>
        <taxon>Eukaryota</taxon>
        <taxon>Viridiplantae</taxon>
        <taxon>Streptophyta</taxon>
        <taxon>Embryophyta</taxon>
        <taxon>Tracheophyta</taxon>
        <taxon>Spermatophyta</taxon>
        <taxon>Magnoliopsida</taxon>
        <taxon>eudicotyledons</taxon>
        <taxon>Gunneridae</taxon>
        <taxon>Pentapetalae</taxon>
        <taxon>rosids</taxon>
        <taxon>malvids</taxon>
        <taxon>Malvales</taxon>
        <taxon>Malvaceae</taxon>
        <taxon>Malvoideae</taxon>
        <taxon>Gossypium</taxon>
    </lineage>
</organism>